<dbReference type="AlphaFoldDB" id="A0A2D1QMH7"/>
<gene>
    <name evidence="1" type="ORF">Asalp_44140</name>
</gene>
<dbReference type="RefSeq" id="WP_256686280.1">
    <property type="nucleotide sequence ID" value="NZ_ARYZ02000072.1"/>
</dbReference>
<sequence>MKWLSFSVIALISSPVAASQRVGVLHGWRAVGTDHSPSLKAVTV</sequence>
<evidence type="ECO:0000313" key="1">
    <source>
        <dbReference type="EMBL" id="ATP11477.1"/>
    </source>
</evidence>
<dbReference type="EMBL" id="CP022426">
    <property type="protein sequence ID" value="ATP11477.1"/>
    <property type="molecule type" value="Genomic_DNA"/>
</dbReference>
<proteinExistence type="predicted"/>
<organism evidence="1 2">
    <name type="scientific">Aeromonas salmonicida subsp. pectinolytica 34mel</name>
    <dbReference type="NCBI Taxonomy" id="1324960"/>
    <lineage>
        <taxon>Bacteria</taxon>
        <taxon>Pseudomonadati</taxon>
        <taxon>Pseudomonadota</taxon>
        <taxon>Gammaproteobacteria</taxon>
        <taxon>Aeromonadales</taxon>
        <taxon>Aeromonadaceae</taxon>
        <taxon>Aeromonas</taxon>
    </lineage>
</organism>
<dbReference type="Proteomes" id="UP000222916">
    <property type="component" value="Chromosome"/>
</dbReference>
<evidence type="ECO:0000313" key="2">
    <source>
        <dbReference type="Proteomes" id="UP000222916"/>
    </source>
</evidence>
<accession>A0A2D1QMH7</accession>
<protein>
    <submittedName>
        <fullName evidence="1">Uncharacterized protein</fullName>
    </submittedName>
</protein>
<reference evidence="2" key="1">
    <citation type="journal article" date="2018" name="BMC Genomics">
        <title>The complete and fully assembled genome sequence of Aeromonas salmonicida subsp. pectinolytica and its comparative analysis with other Aeromonas species: investigation of the mobilome in environmental and pathogenic strains.</title>
        <authorList>
            <person name="Pfeiffer F."/>
            <person name="Zamora-Lagos M.A."/>
            <person name="Blettinger M."/>
            <person name="Yeroslaviz A."/>
            <person name="Dahl A."/>
            <person name="Gruber S."/>
            <person name="Habermann B.H."/>
        </authorList>
    </citation>
    <scope>NUCLEOTIDE SEQUENCE [LARGE SCALE GENOMIC DNA]</scope>
    <source>
        <strain evidence="2">34mel</strain>
    </source>
</reference>
<name>A0A2D1QMH7_AERSA</name>